<organism evidence="2 3">
    <name type="scientific">Kaistella montana</name>
    <dbReference type="NCBI Taxonomy" id="1849733"/>
    <lineage>
        <taxon>Bacteria</taxon>
        <taxon>Pseudomonadati</taxon>
        <taxon>Bacteroidota</taxon>
        <taxon>Flavobacteriia</taxon>
        <taxon>Flavobacteriales</taxon>
        <taxon>Weeksellaceae</taxon>
        <taxon>Chryseobacterium group</taxon>
        <taxon>Kaistella</taxon>
    </lineage>
</organism>
<keyword evidence="1" id="KW-0472">Membrane</keyword>
<evidence type="ECO:0000313" key="2">
    <source>
        <dbReference type="EMBL" id="MFD2543917.1"/>
    </source>
</evidence>
<feature type="transmembrane region" description="Helical" evidence="1">
    <location>
        <begin position="12"/>
        <end position="29"/>
    </location>
</feature>
<dbReference type="RefSeq" id="WP_255926429.1">
    <property type="nucleotide sequence ID" value="NZ_JANFQP010000001.1"/>
</dbReference>
<reference evidence="3" key="1">
    <citation type="journal article" date="2019" name="Int. J. Syst. Evol. Microbiol.">
        <title>The Global Catalogue of Microorganisms (GCM) 10K type strain sequencing project: providing services to taxonomists for standard genome sequencing and annotation.</title>
        <authorList>
            <consortium name="The Broad Institute Genomics Platform"/>
            <consortium name="The Broad Institute Genome Sequencing Center for Infectious Disease"/>
            <person name="Wu L."/>
            <person name="Ma J."/>
        </authorList>
    </citation>
    <scope>NUCLEOTIDE SEQUENCE [LARGE SCALE GENOMIC DNA]</scope>
    <source>
        <strain evidence="3">KCTC 52204</strain>
    </source>
</reference>
<keyword evidence="1" id="KW-0812">Transmembrane</keyword>
<evidence type="ECO:0000256" key="1">
    <source>
        <dbReference type="SAM" id="Phobius"/>
    </source>
</evidence>
<dbReference type="Proteomes" id="UP001597394">
    <property type="component" value="Unassembled WGS sequence"/>
</dbReference>
<protein>
    <submittedName>
        <fullName evidence="2">Uncharacterized protein</fullName>
    </submittedName>
</protein>
<proteinExistence type="predicted"/>
<name>A0ABW5K4Z4_9FLAO</name>
<comment type="caution">
    <text evidence="2">The sequence shown here is derived from an EMBL/GenBank/DDBJ whole genome shotgun (WGS) entry which is preliminary data.</text>
</comment>
<feature type="transmembrane region" description="Helical" evidence="1">
    <location>
        <begin position="153"/>
        <end position="172"/>
    </location>
</feature>
<gene>
    <name evidence="2" type="ORF">ACFSO8_00435</name>
</gene>
<sequence>MSERFRVAAKLFRILVVAVVIGVFTYFFVNKSLNHFRKDSLTVQLINTLPFPLDFYIVQVNNSNASERFETLHLGNIRNNYYRIEYLDMKNSDEFWVVGYMGKKNLVYFSQHAVPNKNEDQILEIRNYIIQSQKLSERAQSMVEDLKLENVKAAIWFTLDLLLLFLNIALLLKKPK</sequence>
<dbReference type="EMBL" id="JBHULG010000001">
    <property type="protein sequence ID" value="MFD2543917.1"/>
    <property type="molecule type" value="Genomic_DNA"/>
</dbReference>
<keyword evidence="1" id="KW-1133">Transmembrane helix</keyword>
<evidence type="ECO:0000313" key="3">
    <source>
        <dbReference type="Proteomes" id="UP001597394"/>
    </source>
</evidence>
<keyword evidence="3" id="KW-1185">Reference proteome</keyword>
<accession>A0ABW5K4Z4</accession>